<name>A0A4Q2DAS3_9AGAR</name>
<dbReference type="InterPro" id="IPR011009">
    <property type="entry name" value="Kinase-like_dom_sf"/>
</dbReference>
<proteinExistence type="predicted"/>
<evidence type="ECO:0000256" key="1">
    <source>
        <dbReference type="SAM" id="MobiDB-lite"/>
    </source>
</evidence>
<dbReference type="Gene3D" id="1.10.510.10">
    <property type="entry name" value="Transferase(Phosphotransferase) domain 1"/>
    <property type="match status" value="1"/>
</dbReference>
<sequence length="641" mass="73088">MVKALLALKYLRQAEPEKMGAQSGELLRVESSEKARKFAGEQFDVLLEHAVEICNDPQRSDDLKKALQEAILSQFQKTFIGELERVDLITQHPDEFHEKDSTRNRITWADITHCWELEISKTLDKRHLARLGERCLHASKNLEGGRRLKGERLEHFSVSRMDEPEQCSNTRKRPYEDDSEPVSSDSTGGPNNKKRKTEEESCEPNLPSEVQCGLYGLELLRSAWDRTHSMAILLRDNQLSIRWHDCEGCIATSNIDVVAQLPLLVTMILLFQRLENRMRGQAGWTSQAVVDGVEVRYSIPADALSGRGLTGRWLIATTPLVHGPSLPSGLTNGGDVEYTEATLKPSEDLFFKLSWREEVRLDETHIIRMAKGRAKYYFGEHAGDVLNHLPAIRHSESDPRLSTGLIREFLGISENGARVPSFMLSQKLHIVARMWEIIRCIAHRDISYGDLMVRSTNNGAYGVVNDFDLAAIMTPGQKYPTRQGFERTGTKAFMALVLLLADADERIQHRCSHDLESVIWCLVWYVTKGVAGWHEGSFNQVGLVKTGWVDHIKPAVLPARSRLGSEHLWRPLANLVDDWKGRQIQIFYKETLKYSDNANMELIDQKLPYPKRSLGEEQDWMVWRVKEEDIRTEDRLLVETA</sequence>
<dbReference type="Pfam" id="PF17667">
    <property type="entry name" value="Pkinase_fungal"/>
    <property type="match status" value="1"/>
</dbReference>
<reference evidence="3 4" key="1">
    <citation type="submission" date="2019-01" db="EMBL/GenBank/DDBJ databases">
        <title>Draft genome sequence of Psathyrella aberdarensis IHI B618.</title>
        <authorList>
            <person name="Buettner E."/>
            <person name="Kellner H."/>
        </authorList>
    </citation>
    <scope>NUCLEOTIDE SEQUENCE [LARGE SCALE GENOMIC DNA]</scope>
    <source>
        <strain evidence="3 4">IHI B618</strain>
    </source>
</reference>
<dbReference type="OrthoDB" id="5569250at2759"/>
<dbReference type="AlphaFoldDB" id="A0A4Q2DAS3"/>
<keyword evidence="4" id="KW-1185">Reference proteome</keyword>
<organism evidence="3 4">
    <name type="scientific">Candolleomyces aberdarensis</name>
    <dbReference type="NCBI Taxonomy" id="2316362"/>
    <lineage>
        <taxon>Eukaryota</taxon>
        <taxon>Fungi</taxon>
        <taxon>Dikarya</taxon>
        <taxon>Basidiomycota</taxon>
        <taxon>Agaricomycotina</taxon>
        <taxon>Agaricomycetes</taxon>
        <taxon>Agaricomycetidae</taxon>
        <taxon>Agaricales</taxon>
        <taxon>Agaricineae</taxon>
        <taxon>Psathyrellaceae</taxon>
        <taxon>Candolleomyces</taxon>
    </lineage>
</organism>
<dbReference type="SUPFAM" id="SSF56112">
    <property type="entry name" value="Protein kinase-like (PK-like)"/>
    <property type="match status" value="1"/>
</dbReference>
<dbReference type="EMBL" id="SDEE01000509">
    <property type="protein sequence ID" value="RXW15796.1"/>
    <property type="molecule type" value="Genomic_DNA"/>
</dbReference>
<evidence type="ECO:0000259" key="2">
    <source>
        <dbReference type="Pfam" id="PF17667"/>
    </source>
</evidence>
<feature type="domain" description="Fungal-type protein kinase" evidence="2">
    <location>
        <begin position="441"/>
        <end position="525"/>
    </location>
</feature>
<evidence type="ECO:0000313" key="4">
    <source>
        <dbReference type="Proteomes" id="UP000290288"/>
    </source>
</evidence>
<protein>
    <recommendedName>
        <fullName evidence="2">Fungal-type protein kinase domain-containing protein</fullName>
    </recommendedName>
</protein>
<comment type="caution">
    <text evidence="3">The sequence shown here is derived from an EMBL/GenBank/DDBJ whole genome shotgun (WGS) entry which is preliminary data.</text>
</comment>
<feature type="compositionally biased region" description="Basic and acidic residues" evidence="1">
    <location>
        <begin position="153"/>
        <end position="163"/>
    </location>
</feature>
<gene>
    <name evidence="3" type="ORF">EST38_g10058</name>
</gene>
<feature type="region of interest" description="Disordered" evidence="1">
    <location>
        <begin position="153"/>
        <end position="205"/>
    </location>
</feature>
<accession>A0A4Q2DAS3</accession>
<evidence type="ECO:0000313" key="3">
    <source>
        <dbReference type="EMBL" id="RXW15796.1"/>
    </source>
</evidence>
<dbReference type="Proteomes" id="UP000290288">
    <property type="component" value="Unassembled WGS sequence"/>
</dbReference>
<dbReference type="InterPro" id="IPR040976">
    <property type="entry name" value="Pkinase_fungal"/>
</dbReference>
<feature type="compositionally biased region" description="Polar residues" evidence="1">
    <location>
        <begin position="181"/>
        <end position="190"/>
    </location>
</feature>